<evidence type="ECO:0000256" key="2">
    <source>
        <dbReference type="ARBA" id="ARBA00023157"/>
    </source>
</evidence>
<keyword evidence="1" id="KW-0677">Repeat</keyword>
<evidence type="ECO:0000256" key="1">
    <source>
        <dbReference type="ARBA" id="ARBA00022737"/>
    </source>
</evidence>
<evidence type="ECO:0000313" key="6">
    <source>
        <dbReference type="Proteomes" id="UP000276133"/>
    </source>
</evidence>
<sequence length="197" mass="22269">MLDKYPSKTDTKTARIKKEFILIRNLCYVLIALVSSISCCSYEKNVDFFGKDLYFSYALNAGECCYKCNQEPDCKAWTYVPANLACWIKSDIGERRRNVTSNKLYFFHSLEKTQEMLFFIAIQASSVSQSMTRDLLVSNCSSSASYCLALERIYNLKALLDFLICIQASTRGEAVGTSIVVNAEQKSFLFSSKGKSD</sequence>
<gene>
    <name evidence="5" type="ORF">BpHYR1_029771</name>
</gene>
<comment type="caution">
    <text evidence="5">The sequence shown here is derived from an EMBL/GenBank/DDBJ whole genome shotgun (WGS) entry which is preliminary data.</text>
</comment>
<keyword evidence="3" id="KW-0472">Membrane</keyword>
<feature type="domain" description="Apple" evidence="4">
    <location>
        <begin position="40"/>
        <end position="113"/>
    </location>
</feature>
<dbReference type="Proteomes" id="UP000276133">
    <property type="component" value="Unassembled WGS sequence"/>
</dbReference>
<dbReference type="InterPro" id="IPR000177">
    <property type="entry name" value="Apple"/>
</dbReference>
<dbReference type="AlphaFoldDB" id="A0A3M7T9E3"/>
<name>A0A3M7T9E3_BRAPC</name>
<keyword evidence="3" id="KW-1133">Transmembrane helix</keyword>
<evidence type="ECO:0000256" key="3">
    <source>
        <dbReference type="SAM" id="Phobius"/>
    </source>
</evidence>
<feature type="transmembrane region" description="Helical" evidence="3">
    <location>
        <begin position="21"/>
        <end position="38"/>
    </location>
</feature>
<dbReference type="EMBL" id="REGN01000091">
    <property type="protein sequence ID" value="RNA44537.1"/>
    <property type="molecule type" value="Genomic_DNA"/>
</dbReference>
<proteinExistence type="predicted"/>
<keyword evidence="6" id="KW-1185">Reference proteome</keyword>
<dbReference type="SMART" id="SM00223">
    <property type="entry name" value="APPLE"/>
    <property type="match status" value="1"/>
</dbReference>
<dbReference type="OrthoDB" id="9448935at2759"/>
<organism evidence="5 6">
    <name type="scientific">Brachionus plicatilis</name>
    <name type="common">Marine rotifer</name>
    <name type="synonym">Brachionus muelleri</name>
    <dbReference type="NCBI Taxonomy" id="10195"/>
    <lineage>
        <taxon>Eukaryota</taxon>
        <taxon>Metazoa</taxon>
        <taxon>Spiralia</taxon>
        <taxon>Gnathifera</taxon>
        <taxon>Rotifera</taxon>
        <taxon>Eurotatoria</taxon>
        <taxon>Monogononta</taxon>
        <taxon>Pseudotrocha</taxon>
        <taxon>Ploima</taxon>
        <taxon>Brachionidae</taxon>
        <taxon>Brachionus</taxon>
    </lineage>
</organism>
<protein>
    <submittedName>
        <fullName evidence="5">Cellulose binding elicitor</fullName>
    </submittedName>
</protein>
<dbReference type="Gene3D" id="3.50.4.10">
    <property type="entry name" value="Hepatocyte Growth Factor"/>
    <property type="match status" value="1"/>
</dbReference>
<keyword evidence="2" id="KW-1015">Disulfide bond</keyword>
<dbReference type="GO" id="GO:0006508">
    <property type="term" value="P:proteolysis"/>
    <property type="evidence" value="ECO:0007669"/>
    <property type="project" value="InterPro"/>
</dbReference>
<accession>A0A3M7T9E3</accession>
<dbReference type="GO" id="GO:0005576">
    <property type="term" value="C:extracellular region"/>
    <property type="evidence" value="ECO:0007669"/>
    <property type="project" value="InterPro"/>
</dbReference>
<evidence type="ECO:0000259" key="4">
    <source>
        <dbReference type="SMART" id="SM00223"/>
    </source>
</evidence>
<reference evidence="5 6" key="1">
    <citation type="journal article" date="2018" name="Sci. Rep.">
        <title>Genomic signatures of local adaptation to the degree of environmental predictability in rotifers.</title>
        <authorList>
            <person name="Franch-Gras L."/>
            <person name="Hahn C."/>
            <person name="Garcia-Roger E.M."/>
            <person name="Carmona M.J."/>
            <person name="Serra M."/>
            <person name="Gomez A."/>
        </authorList>
    </citation>
    <scope>NUCLEOTIDE SEQUENCE [LARGE SCALE GENOMIC DNA]</scope>
    <source>
        <strain evidence="5">HYR1</strain>
    </source>
</reference>
<keyword evidence="3" id="KW-0812">Transmembrane</keyword>
<dbReference type="InterPro" id="IPR003609">
    <property type="entry name" value="Pan_app"/>
</dbReference>
<evidence type="ECO:0000313" key="5">
    <source>
        <dbReference type="EMBL" id="RNA44537.1"/>
    </source>
</evidence>
<dbReference type="Pfam" id="PF14295">
    <property type="entry name" value="PAN_4"/>
    <property type="match status" value="1"/>
</dbReference>